<dbReference type="SUPFAM" id="SSF46689">
    <property type="entry name" value="Homeodomain-like"/>
    <property type="match status" value="1"/>
</dbReference>
<sequence>MNQVKTGGKRAEKARMTRMRMLEAAKELFVANGFGATPMQDVADRAGVAVQTLFYTFGTKKALLKQVVDTAIAGDDEPVPTLERAWFRDATGRPDARSALEAHVDGTGRVLARVAGVSEMLRVAAATDPAVGGLWGEDAPADPRYTVQTAFARALVDKPGAAPGLDAARAADELYAVLGPELYLALVRDRGWPHERWEDWAREVLTARLCAS</sequence>
<dbReference type="Pfam" id="PF00440">
    <property type="entry name" value="TetR_N"/>
    <property type="match status" value="1"/>
</dbReference>
<dbReference type="InterPro" id="IPR009057">
    <property type="entry name" value="Homeodomain-like_sf"/>
</dbReference>
<organism evidence="6 7">
    <name type="scientific">Nocardiopsis sinuspersici</name>
    <dbReference type="NCBI Taxonomy" id="501010"/>
    <lineage>
        <taxon>Bacteria</taxon>
        <taxon>Bacillati</taxon>
        <taxon>Actinomycetota</taxon>
        <taxon>Actinomycetes</taxon>
        <taxon>Streptosporangiales</taxon>
        <taxon>Nocardiopsidaceae</taxon>
        <taxon>Nocardiopsis</taxon>
    </lineage>
</organism>
<evidence type="ECO:0000256" key="1">
    <source>
        <dbReference type="ARBA" id="ARBA00023015"/>
    </source>
</evidence>
<evidence type="ECO:0000256" key="3">
    <source>
        <dbReference type="ARBA" id="ARBA00023163"/>
    </source>
</evidence>
<proteinExistence type="predicted"/>
<keyword evidence="2 4" id="KW-0238">DNA-binding</keyword>
<dbReference type="AlphaFoldDB" id="A0A7Y9XC77"/>
<dbReference type="InterPro" id="IPR001647">
    <property type="entry name" value="HTH_TetR"/>
</dbReference>
<feature type="DNA-binding region" description="H-T-H motif" evidence="4">
    <location>
        <begin position="38"/>
        <end position="57"/>
    </location>
</feature>
<keyword evidence="1" id="KW-0805">Transcription regulation</keyword>
<dbReference type="PANTHER" id="PTHR30055:SF234">
    <property type="entry name" value="HTH-TYPE TRANSCRIPTIONAL REGULATOR BETI"/>
    <property type="match status" value="1"/>
</dbReference>
<evidence type="ECO:0000259" key="5">
    <source>
        <dbReference type="PROSITE" id="PS50977"/>
    </source>
</evidence>
<evidence type="ECO:0000313" key="7">
    <source>
        <dbReference type="Proteomes" id="UP000584931"/>
    </source>
</evidence>
<name>A0A7Y9XC77_9ACTN</name>
<feature type="domain" description="HTH tetR-type" evidence="5">
    <location>
        <begin position="15"/>
        <end position="75"/>
    </location>
</feature>
<accession>A0A7Y9XC77</accession>
<evidence type="ECO:0000256" key="4">
    <source>
        <dbReference type="PROSITE-ProRule" id="PRU00335"/>
    </source>
</evidence>
<dbReference type="RefSeq" id="WP_179809772.1">
    <property type="nucleotide sequence ID" value="NZ_JACCHL010000001.1"/>
</dbReference>
<dbReference type="Proteomes" id="UP000584931">
    <property type="component" value="Unassembled WGS sequence"/>
</dbReference>
<dbReference type="PANTHER" id="PTHR30055">
    <property type="entry name" value="HTH-TYPE TRANSCRIPTIONAL REGULATOR RUTR"/>
    <property type="match status" value="1"/>
</dbReference>
<comment type="caution">
    <text evidence="6">The sequence shown here is derived from an EMBL/GenBank/DDBJ whole genome shotgun (WGS) entry which is preliminary data.</text>
</comment>
<evidence type="ECO:0000313" key="6">
    <source>
        <dbReference type="EMBL" id="NYH52227.1"/>
    </source>
</evidence>
<dbReference type="InterPro" id="IPR050109">
    <property type="entry name" value="HTH-type_TetR-like_transc_reg"/>
</dbReference>
<dbReference type="PROSITE" id="PS50977">
    <property type="entry name" value="HTH_TETR_2"/>
    <property type="match status" value="1"/>
</dbReference>
<dbReference type="GO" id="GO:0000976">
    <property type="term" value="F:transcription cis-regulatory region binding"/>
    <property type="evidence" value="ECO:0007669"/>
    <property type="project" value="TreeGrafter"/>
</dbReference>
<reference evidence="6 7" key="1">
    <citation type="submission" date="2020-07" db="EMBL/GenBank/DDBJ databases">
        <title>Sequencing the genomes of 1000 actinobacteria strains.</title>
        <authorList>
            <person name="Klenk H.-P."/>
        </authorList>
    </citation>
    <scope>NUCLEOTIDE SEQUENCE [LARGE SCALE GENOMIC DNA]</scope>
    <source>
        <strain evidence="6 7">DSM 45278</strain>
    </source>
</reference>
<evidence type="ECO:0000256" key="2">
    <source>
        <dbReference type="ARBA" id="ARBA00023125"/>
    </source>
</evidence>
<dbReference type="PRINTS" id="PR00455">
    <property type="entry name" value="HTHTETR"/>
</dbReference>
<dbReference type="Gene3D" id="1.10.357.10">
    <property type="entry name" value="Tetracycline Repressor, domain 2"/>
    <property type="match status" value="1"/>
</dbReference>
<dbReference type="EMBL" id="JACCHL010000001">
    <property type="protein sequence ID" value="NYH52227.1"/>
    <property type="molecule type" value="Genomic_DNA"/>
</dbReference>
<gene>
    <name evidence="6" type="ORF">HNR06_001816</name>
</gene>
<keyword evidence="3" id="KW-0804">Transcription</keyword>
<dbReference type="GO" id="GO:0003700">
    <property type="term" value="F:DNA-binding transcription factor activity"/>
    <property type="evidence" value="ECO:0007669"/>
    <property type="project" value="TreeGrafter"/>
</dbReference>
<protein>
    <submittedName>
        <fullName evidence="6">AcrR family transcriptional regulator</fullName>
    </submittedName>
</protein>